<dbReference type="PIRSF" id="PIRSF000853">
    <property type="entry name" value="PPDK"/>
    <property type="match status" value="1"/>
</dbReference>
<feature type="binding site" evidence="14">
    <location>
        <position position="759"/>
    </location>
    <ligand>
        <name>substrate</name>
    </ligand>
</feature>
<feature type="active site" description="Proton donor" evidence="13">
    <location>
        <position position="845"/>
    </location>
</feature>
<keyword evidence="9 19" id="KW-0418">Kinase</keyword>
<feature type="binding site" evidence="15">
    <location>
        <position position="783"/>
    </location>
    <ligand>
        <name>Mg(2+)</name>
        <dbReference type="ChEBI" id="CHEBI:18420"/>
    </ligand>
</feature>
<evidence type="ECO:0000259" key="18">
    <source>
        <dbReference type="Pfam" id="PF02896"/>
    </source>
</evidence>
<feature type="binding site" evidence="14">
    <location>
        <position position="782"/>
    </location>
    <ligand>
        <name>substrate</name>
    </ligand>
</feature>
<evidence type="ECO:0000256" key="6">
    <source>
        <dbReference type="ARBA" id="ARBA00022679"/>
    </source>
</evidence>
<dbReference type="InterPro" id="IPR010121">
    <property type="entry name" value="Pyruvate_phosphate_dikinase"/>
</dbReference>
<keyword evidence="7 15" id="KW-0479">Metal-binding</keyword>
<evidence type="ECO:0000256" key="11">
    <source>
        <dbReference type="ARBA" id="ARBA00022842"/>
    </source>
</evidence>
<dbReference type="GO" id="GO:0050242">
    <property type="term" value="F:pyruvate, phosphate dikinase activity"/>
    <property type="evidence" value="ECO:0007669"/>
    <property type="project" value="UniProtKB-UniRule"/>
</dbReference>
<dbReference type="InterPro" id="IPR018274">
    <property type="entry name" value="PEP_util_AS"/>
</dbReference>
<evidence type="ECO:0000256" key="4">
    <source>
        <dbReference type="ARBA" id="ARBA00011994"/>
    </source>
</evidence>
<evidence type="ECO:0000256" key="7">
    <source>
        <dbReference type="ARBA" id="ARBA00022723"/>
    </source>
</evidence>
<feature type="domain" description="Pyruvate phosphate dikinase AMP/ATP-binding" evidence="17">
    <location>
        <begin position="309"/>
        <end position="363"/>
    </location>
</feature>
<evidence type="ECO:0000259" key="17">
    <source>
        <dbReference type="Pfam" id="PF01326"/>
    </source>
</evidence>
<dbReference type="STRING" id="474950.SAMN05421771_3628"/>
<dbReference type="Gene3D" id="1.20.80.30">
    <property type="match status" value="1"/>
</dbReference>
<dbReference type="InterPro" id="IPR000121">
    <property type="entry name" value="PEP_util_C"/>
</dbReference>
<dbReference type="SUPFAM" id="SSF51621">
    <property type="entry name" value="Phosphoenolpyruvate/pyruvate domain"/>
    <property type="match status" value="1"/>
</dbReference>
<evidence type="ECO:0000313" key="19">
    <source>
        <dbReference type="EMBL" id="SFS20407.1"/>
    </source>
</evidence>
<dbReference type="RefSeq" id="WP_089842165.1">
    <property type="nucleotide sequence ID" value="NZ_FOZL01000002.1"/>
</dbReference>
<dbReference type="SUPFAM" id="SSF56059">
    <property type="entry name" value="Glutathione synthetase ATP-binding domain-like"/>
    <property type="match status" value="1"/>
</dbReference>
<evidence type="ECO:0000256" key="9">
    <source>
        <dbReference type="ARBA" id="ARBA00022777"/>
    </source>
</evidence>
<dbReference type="GO" id="GO:0005524">
    <property type="term" value="F:ATP binding"/>
    <property type="evidence" value="ECO:0007669"/>
    <property type="project" value="UniProtKB-UniRule"/>
</dbReference>
<evidence type="ECO:0000256" key="12">
    <source>
        <dbReference type="PIRNR" id="PIRNR000853"/>
    </source>
</evidence>
<keyword evidence="19" id="KW-0670">Pyruvate</keyword>
<dbReference type="Gene3D" id="3.20.20.60">
    <property type="entry name" value="Phosphoenolpyruvate-binding domains"/>
    <property type="match status" value="1"/>
</dbReference>
<feature type="domain" description="PEP-utilising enzyme mobile" evidence="16">
    <location>
        <begin position="430"/>
        <end position="510"/>
    </location>
</feature>
<dbReference type="PROSITE" id="PS00742">
    <property type="entry name" value="PEP_ENZYMES_2"/>
    <property type="match status" value="1"/>
</dbReference>
<dbReference type="InterPro" id="IPR040442">
    <property type="entry name" value="Pyrv_kinase-like_dom_sf"/>
</dbReference>
<organism evidence="19 20">
    <name type="scientific">Granulicella pectinivorans</name>
    <dbReference type="NCBI Taxonomy" id="474950"/>
    <lineage>
        <taxon>Bacteria</taxon>
        <taxon>Pseudomonadati</taxon>
        <taxon>Acidobacteriota</taxon>
        <taxon>Terriglobia</taxon>
        <taxon>Terriglobales</taxon>
        <taxon>Acidobacteriaceae</taxon>
        <taxon>Granulicella</taxon>
    </lineage>
</organism>
<feature type="active site" description="Tele-phosphohistidine intermediate" evidence="13">
    <location>
        <position position="462"/>
    </location>
</feature>
<evidence type="ECO:0000256" key="14">
    <source>
        <dbReference type="PIRSR" id="PIRSR000853-2"/>
    </source>
</evidence>
<feature type="domain" description="Pyruvate phosphate dikinase AMP/ATP-binding" evidence="17">
    <location>
        <begin position="64"/>
        <end position="295"/>
    </location>
</feature>
<accession>A0A1I6MXQ3</accession>
<keyword evidence="6" id="KW-0808">Transferase</keyword>
<dbReference type="Proteomes" id="UP000199024">
    <property type="component" value="Unassembled WGS sequence"/>
</dbReference>
<dbReference type="Gene3D" id="1.10.189.10">
    <property type="entry name" value="Pyruvate Phosphate Dikinase, domain 2"/>
    <property type="match status" value="1"/>
</dbReference>
<dbReference type="OrthoDB" id="9765468at2"/>
<feature type="binding site" evidence="14">
    <location>
        <position position="625"/>
    </location>
    <ligand>
        <name>substrate</name>
    </ligand>
</feature>
<feature type="domain" description="PEP-utilising enzyme C-terminal" evidence="18">
    <location>
        <begin position="526"/>
        <end position="883"/>
    </location>
</feature>
<dbReference type="NCBIfam" id="NF004531">
    <property type="entry name" value="PRK05878.1"/>
    <property type="match status" value="1"/>
</dbReference>
<feature type="binding site" evidence="14">
    <location>
        <position position="569"/>
    </location>
    <ligand>
        <name>substrate</name>
    </ligand>
</feature>
<sequence>MGKAPHAQYIYRFGLNVQDGNGSMKAELGGKGAALAEMAGMGVPVPPGFTITTAACRYYMKYGEAPPSLRHELKDAMQWLEREHQKGFNNALNPLLVSVRSGAAVSMPGMMDTILNVGLNRDTLDGLAMVSGTPRFAFDSYRRLLQMFGSVVLSVPKKLFDSALQSILRAAHVVSESELSATDLKALAFEFEGIILKSSEIAFPADPETQLDMAIKAVFSSWQNERARYYRRLNHIADDSGTAVTIQAMAFGNSGATSGTGVGFTRNPSTGEAAMFGEFLADAQGEDIVAGVRTPISIAELDRIMPDVYRELRTITARLERHYGDAQDFEFTVERAKLYLLQTRSAKRTTMAAVRIAVEMAEEGLISRLDAIKRIDTSRINEILCPQLDTSGGQHHCVAQGLPASPGAAAGRIALSADAAVAAAASLGDPIILVSQETTAEDIHGMAASVGFLTAHGGATSHAAVVARGMGKCCITGAKDVRVDASKGTLHIGPCSFAEGDWLTLDGATGKVYAGRLPLLASQADTSHLKTLRTWALELSAGSVRANADTPDDACAAFQAGASGIGLCRTEHMFFAPDRLHHMRTMILAKNTAERECALEQLLPMQQADFERIYRAMHGLPVTIRLLDPPLHEFLPAAKDVAQDLASAIARRDDEAAATLETMQERVAELTESNPMMGHRGCRLSVTFPEILVMQVTALLQAVLAISKEGCTTHPEIMLPLVACAEEIAFLRDLIDKTAESLFKNTGHRLEYSLGAMIELPRAAICAETFAPYVDFVSFGTNDLTQMTFGFSRDDSRRFLDVYLEKGILSDDPFLTIDRVGVGGLIQMAVKKLRAAKPGIKIGVCGEHAGDPASIAFFVSADVDYISCSPARLSLAQFAMAQNASDPAQDIASQSHIPALV</sequence>
<feature type="binding site" evidence="14">
    <location>
        <position position="781"/>
    </location>
    <ligand>
        <name>substrate</name>
    </ligand>
</feature>
<evidence type="ECO:0000256" key="10">
    <source>
        <dbReference type="ARBA" id="ARBA00022840"/>
    </source>
</evidence>
<evidence type="ECO:0000259" key="16">
    <source>
        <dbReference type="Pfam" id="PF00391"/>
    </source>
</evidence>
<dbReference type="Gene3D" id="3.30.470.20">
    <property type="entry name" value="ATP-grasp fold, B domain"/>
    <property type="match status" value="1"/>
</dbReference>
<dbReference type="NCBIfam" id="TIGR01828">
    <property type="entry name" value="pyru_phos_dikin"/>
    <property type="match status" value="1"/>
</dbReference>
<dbReference type="InterPro" id="IPR008279">
    <property type="entry name" value="PEP-util_enz_mobile_dom"/>
</dbReference>
<dbReference type="PROSITE" id="PS00370">
    <property type="entry name" value="PEP_ENZYMES_PHOS_SITE"/>
    <property type="match status" value="1"/>
</dbReference>
<dbReference type="GO" id="GO:0046872">
    <property type="term" value="F:metal ion binding"/>
    <property type="evidence" value="ECO:0007669"/>
    <property type="project" value="UniProtKB-UniRule"/>
</dbReference>
<name>A0A1I6MXQ3_9BACT</name>
<dbReference type="EMBL" id="FOZL01000002">
    <property type="protein sequence ID" value="SFS20407.1"/>
    <property type="molecule type" value="Genomic_DNA"/>
</dbReference>
<dbReference type="InterPro" id="IPR013815">
    <property type="entry name" value="ATP_grasp_subdomain_1"/>
</dbReference>
<evidence type="ECO:0000256" key="15">
    <source>
        <dbReference type="PIRSR" id="PIRSR000853-3"/>
    </source>
</evidence>
<dbReference type="Gene3D" id="3.50.30.10">
    <property type="entry name" value="Phosphohistidine domain"/>
    <property type="match status" value="1"/>
</dbReference>
<comment type="catalytic activity">
    <reaction evidence="12">
        <text>pyruvate + phosphate + ATP = phosphoenolpyruvate + AMP + diphosphate + H(+)</text>
        <dbReference type="Rhea" id="RHEA:10756"/>
        <dbReference type="ChEBI" id="CHEBI:15361"/>
        <dbReference type="ChEBI" id="CHEBI:15378"/>
        <dbReference type="ChEBI" id="CHEBI:30616"/>
        <dbReference type="ChEBI" id="CHEBI:33019"/>
        <dbReference type="ChEBI" id="CHEBI:43474"/>
        <dbReference type="ChEBI" id="CHEBI:58702"/>
        <dbReference type="ChEBI" id="CHEBI:456215"/>
        <dbReference type="EC" id="2.7.9.1"/>
    </reaction>
</comment>
<evidence type="ECO:0000256" key="3">
    <source>
        <dbReference type="ARBA" id="ARBA00007837"/>
    </source>
</evidence>
<dbReference type="InterPro" id="IPR036637">
    <property type="entry name" value="Phosphohistidine_dom_sf"/>
</dbReference>
<reference evidence="19 20" key="1">
    <citation type="submission" date="2016-10" db="EMBL/GenBank/DDBJ databases">
        <authorList>
            <person name="de Groot N.N."/>
        </authorList>
    </citation>
    <scope>NUCLEOTIDE SEQUENCE [LARGE SCALE GENOMIC DNA]</scope>
    <source>
        <strain evidence="19 20">DSM 21001</strain>
    </source>
</reference>
<feature type="binding site" evidence="14">
    <location>
        <position position="780"/>
    </location>
    <ligand>
        <name>substrate</name>
    </ligand>
</feature>
<evidence type="ECO:0000256" key="13">
    <source>
        <dbReference type="PIRSR" id="PIRSR000853-1"/>
    </source>
</evidence>
<keyword evidence="10" id="KW-0067">ATP-binding</keyword>
<keyword evidence="11 15" id="KW-0460">Magnesium</keyword>
<dbReference type="PANTHER" id="PTHR22931">
    <property type="entry name" value="PHOSPHOENOLPYRUVATE DIKINASE-RELATED"/>
    <property type="match status" value="1"/>
</dbReference>
<dbReference type="InterPro" id="IPR023151">
    <property type="entry name" value="PEP_util_CS"/>
</dbReference>
<dbReference type="SUPFAM" id="SSF52009">
    <property type="entry name" value="Phosphohistidine domain"/>
    <property type="match status" value="1"/>
</dbReference>
<protein>
    <recommendedName>
        <fullName evidence="5 12">Pyruvate, phosphate dikinase</fullName>
        <ecNumber evidence="4 12">2.7.9.1</ecNumber>
    </recommendedName>
</protein>
<dbReference type="Pfam" id="PF01326">
    <property type="entry name" value="PPDK_N"/>
    <property type="match status" value="2"/>
</dbReference>
<dbReference type="InterPro" id="IPR002192">
    <property type="entry name" value="PPDK_AMP/ATP-bd"/>
</dbReference>
<dbReference type="Pfam" id="PF02896">
    <property type="entry name" value="PEP-utilizers_C"/>
    <property type="match status" value="1"/>
</dbReference>
<keyword evidence="20" id="KW-1185">Reference proteome</keyword>
<evidence type="ECO:0000313" key="20">
    <source>
        <dbReference type="Proteomes" id="UP000199024"/>
    </source>
</evidence>
<dbReference type="Pfam" id="PF00391">
    <property type="entry name" value="PEP-utilizers"/>
    <property type="match status" value="1"/>
</dbReference>
<dbReference type="InterPro" id="IPR015813">
    <property type="entry name" value="Pyrv/PenolPyrv_kinase-like_dom"/>
</dbReference>
<evidence type="ECO:0000256" key="8">
    <source>
        <dbReference type="ARBA" id="ARBA00022741"/>
    </source>
</evidence>
<dbReference type="PANTHER" id="PTHR22931:SF9">
    <property type="entry name" value="PYRUVATE, PHOSPHATE DIKINASE 1, CHLOROPLASTIC"/>
    <property type="match status" value="1"/>
</dbReference>
<dbReference type="GO" id="GO:0016301">
    <property type="term" value="F:kinase activity"/>
    <property type="evidence" value="ECO:0007669"/>
    <property type="project" value="UniProtKB-UniRule"/>
</dbReference>
<proteinExistence type="inferred from homology"/>
<feature type="binding site" evidence="14">
    <location>
        <position position="783"/>
    </location>
    <ligand>
        <name>substrate</name>
    </ligand>
</feature>
<evidence type="ECO:0000256" key="5">
    <source>
        <dbReference type="ARBA" id="ARBA00020138"/>
    </source>
</evidence>
<comment type="cofactor">
    <cofactor evidence="1 12 15">
        <name>Mg(2+)</name>
        <dbReference type="ChEBI" id="CHEBI:18420"/>
    </cofactor>
</comment>
<dbReference type="AlphaFoldDB" id="A0A1I6MXQ3"/>
<feature type="binding site" evidence="15">
    <location>
        <position position="759"/>
    </location>
    <ligand>
        <name>Mg(2+)</name>
        <dbReference type="ChEBI" id="CHEBI:18420"/>
    </ligand>
</feature>
<evidence type="ECO:0000256" key="1">
    <source>
        <dbReference type="ARBA" id="ARBA00001946"/>
    </source>
</evidence>
<comment type="function">
    <text evidence="2">Catalyzes the reversible phosphorylation of pyruvate and phosphate.</text>
</comment>
<gene>
    <name evidence="19" type="ORF">SAMN05421771_3628</name>
</gene>
<comment type="similarity">
    <text evidence="3 12">Belongs to the PEP-utilizing enzyme family.</text>
</comment>
<evidence type="ECO:0000256" key="2">
    <source>
        <dbReference type="ARBA" id="ARBA00003144"/>
    </source>
</evidence>
<dbReference type="EC" id="2.7.9.1" evidence="4 12"/>
<keyword evidence="8" id="KW-0547">Nucleotide-binding</keyword>
<dbReference type="Gene3D" id="3.30.1490.20">
    <property type="entry name" value="ATP-grasp fold, A domain"/>
    <property type="match status" value="1"/>
</dbReference>